<feature type="transmembrane region" description="Helical" evidence="1">
    <location>
        <begin position="185"/>
        <end position="204"/>
    </location>
</feature>
<keyword evidence="3" id="KW-1185">Reference proteome</keyword>
<evidence type="ECO:0000256" key="1">
    <source>
        <dbReference type="SAM" id="Phobius"/>
    </source>
</evidence>
<keyword evidence="1" id="KW-0472">Membrane</keyword>
<dbReference type="AlphaFoldDB" id="M2TBM0"/>
<evidence type="ECO:0000313" key="2">
    <source>
        <dbReference type="EMBL" id="EMD84019.1"/>
    </source>
</evidence>
<dbReference type="PANTHER" id="PTHR41795:SF1">
    <property type="entry name" value="EXOPOLYSACCHARIDE SYNTHESIS PROTEIN"/>
    <property type="match status" value="1"/>
</dbReference>
<dbReference type="InterPro" id="IPR010331">
    <property type="entry name" value="ExoD"/>
</dbReference>
<evidence type="ECO:0000313" key="3">
    <source>
        <dbReference type="Proteomes" id="UP000011717"/>
    </source>
</evidence>
<name>M2TBM0_9SPHN</name>
<reference evidence="2 3" key="1">
    <citation type="journal article" date="2013" name="Genome Announc.">
        <title>Draft Genome Sequence of Strain JLT2015T, Belonging to the Family Sphingomonadaceae of the Alphaproteobacteria.</title>
        <authorList>
            <person name="Tang K."/>
            <person name="Liu K."/>
            <person name="Li S."/>
            <person name="Jiao N."/>
        </authorList>
    </citation>
    <scope>NUCLEOTIDE SEQUENCE [LARGE SCALE GENOMIC DNA]</scope>
    <source>
        <strain evidence="2 3">JLT2015</strain>
    </source>
</reference>
<dbReference type="PANTHER" id="PTHR41795">
    <property type="entry name" value="EXOPOLYSACCHARIDE SYNTHESIS PROTEIN"/>
    <property type="match status" value="1"/>
</dbReference>
<feature type="transmembrane region" description="Helical" evidence="1">
    <location>
        <begin position="68"/>
        <end position="86"/>
    </location>
</feature>
<feature type="transmembrane region" description="Helical" evidence="1">
    <location>
        <begin position="129"/>
        <end position="153"/>
    </location>
</feature>
<keyword evidence="1" id="KW-1133">Transmembrane helix</keyword>
<sequence length="225" mass="24021">MRAMTSTAGSTDKDERPLQTLLDKALEQADGDRLKVGDLLDAYGTRSFGPVIALLALIVISPLGAVPFLPMLFAALILLIAVQILFGRKHPWVPDRIRKIAFDRKKAEAFREKSGDWLKRIDKLIGPRLEWAATGPADYAAALAVCFLCLILGAPPIELIPYAAALPASAILMFGLGLTARDGLLMILGYLITAGATVAGYMWIFGGKEQGEQSAALLGAGIAFA</sequence>
<keyword evidence="1" id="KW-0812">Transmembrane</keyword>
<comment type="caution">
    <text evidence="2">The sequence shown here is derived from an EMBL/GenBank/DDBJ whole genome shotgun (WGS) entry which is preliminary data.</text>
</comment>
<proteinExistence type="predicted"/>
<protein>
    <submittedName>
        <fullName evidence="2">Exopolysaccharide synthesis, ExoD</fullName>
    </submittedName>
</protein>
<dbReference type="EMBL" id="AMRV01000002">
    <property type="protein sequence ID" value="EMD84019.1"/>
    <property type="molecule type" value="Genomic_DNA"/>
</dbReference>
<dbReference type="PIRSF" id="PIRSF033239">
    <property type="entry name" value="ExoD"/>
    <property type="match status" value="1"/>
</dbReference>
<dbReference type="Proteomes" id="UP000011717">
    <property type="component" value="Unassembled WGS sequence"/>
</dbReference>
<gene>
    <name evidence="2" type="ORF">C725_0991</name>
</gene>
<accession>M2TBM0</accession>
<feature type="transmembrane region" description="Helical" evidence="1">
    <location>
        <begin position="43"/>
        <end position="62"/>
    </location>
</feature>
<dbReference type="Pfam" id="PF06055">
    <property type="entry name" value="ExoD"/>
    <property type="match status" value="1"/>
</dbReference>
<organism evidence="2 3">
    <name type="scientific">Pacificimonas flava</name>
    <dbReference type="NCBI Taxonomy" id="1234595"/>
    <lineage>
        <taxon>Bacteria</taxon>
        <taxon>Pseudomonadati</taxon>
        <taxon>Pseudomonadota</taxon>
        <taxon>Alphaproteobacteria</taxon>
        <taxon>Sphingomonadales</taxon>
        <taxon>Sphingosinicellaceae</taxon>
        <taxon>Pacificimonas</taxon>
    </lineage>
</organism>